<dbReference type="BioCyc" id="LINT1001599:G11K9-2092-MONOMER"/>
<evidence type="ECO:0000313" key="2">
    <source>
        <dbReference type="Proteomes" id="UP000011776"/>
    </source>
</evidence>
<reference evidence="1 2" key="1">
    <citation type="submission" date="2013-02" db="EMBL/GenBank/DDBJ databases">
        <authorList>
            <person name="Harkins D.M."/>
            <person name="Durkin A.S."/>
            <person name="Brinkac L.M."/>
            <person name="Haft D.H."/>
            <person name="Selengut J.D."/>
            <person name="Sanka R."/>
            <person name="DePew J."/>
            <person name="Purushe J."/>
            <person name="Tulsiani S.M."/>
            <person name="Graham G.C."/>
            <person name="Burns M.-A."/>
            <person name="Dohnt M.F."/>
            <person name="Smythe L.D."/>
            <person name="McKay D.B."/>
            <person name="Craig S.B."/>
            <person name="Vinetz J.M."/>
            <person name="Sutton G.G."/>
            <person name="Nierman W.C."/>
            <person name="Fouts D.E."/>
        </authorList>
    </citation>
    <scope>NUCLEOTIDE SEQUENCE [LARGE SCALE GENOMIC DNA]</scope>
    <source>
        <strain evidence="1 2">LT2186</strain>
    </source>
</reference>
<evidence type="ECO:0000313" key="1">
    <source>
        <dbReference type="EMBL" id="EMG08976.1"/>
    </source>
</evidence>
<sequence>MPYISSFENPFSGLSESEIKEVISEVRDKAIQSIKDSTLALYKIIKTNDPLIILAIISYYTLNVGLGEKEVQSRGYFEGFGQPHVELFQALILKIKKNEWGSKLGSPGTTQETLDNLNILVSSFSFVRMNSNSSELTEMEKEIIEFQESIRNHTTYIRNCGYFSQVKRLILELYSPFEITVKSKYGFSIKDAVSVFDQLVLLSEKRMNDRVKFLRNLMKMHKKNDLVKKYYDAKGYSSEELNLFLRSPIFLESDQKNLFHYILAFEDQNIAEIYFFLEEDLAEICNLDVGTVKSIFKHFSSLPGDLEACEIESLFLDNPVWKKPITQVNGKYFCSIPQMFFSNSIPILDSLIETVDKSKLSTRRAKFLESKIEEIVKGRFPELLTLPNLKWRDHGKDYETDLITFIDSYAIIIEAKSQKITPSALRGGRDRIKRHIEELIIAPSLQSKRLEERLKELISNPNLNDELRNKLPVDLNKIHKIIRISVSLEDFATMQSNISRFKLPDWIPESFVPCPTLNLADFETVFDILEHPVQILHYFERRSELELDENVEIIGDELDYLGFYLSTLFSQGQIQETGKDFLVLSTMSKAIDDYYTLKDAGEKVQKPTIEFNDLFKQIFLKLENRSVHRWAEFGVALSRFSPKEQDKITDFIEKLKVQVANNWYSKDLKNMLIYAPPKGSEYGLAYILYNHETFHRRKEFIESAAAQVLEQAHVKYGLVIVKNIDLEEVAYDYIAICKSL</sequence>
<accession>M3I0F3</accession>
<comment type="caution">
    <text evidence="1">The sequence shown here is derived from an EMBL/GenBank/DDBJ whole genome shotgun (WGS) entry which is preliminary data.</text>
</comment>
<evidence type="ECO:0008006" key="3">
    <source>
        <dbReference type="Google" id="ProtNLM"/>
    </source>
</evidence>
<dbReference type="AlphaFoldDB" id="M3I0F3"/>
<protein>
    <recommendedName>
        <fullName evidence="3">NERD domain-containing protein</fullName>
    </recommendedName>
</protein>
<gene>
    <name evidence="1" type="ORF">LEP1GSC151_2563</name>
</gene>
<dbReference type="Proteomes" id="UP000011776">
    <property type="component" value="Unassembled WGS sequence"/>
</dbReference>
<proteinExistence type="predicted"/>
<organism evidence="1 2">
    <name type="scientific">Leptospira interrogans serovar Grippotyphosa str. LT2186</name>
    <dbReference type="NCBI Taxonomy" id="1001599"/>
    <lineage>
        <taxon>Bacteria</taxon>
        <taxon>Pseudomonadati</taxon>
        <taxon>Spirochaetota</taxon>
        <taxon>Spirochaetia</taxon>
        <taxon>Leptospirales</taxon>
        <taxon>Leptospiraceae</taxon>
        <taxon>Leptospira</taxon>
    </lineage>
</organism>
<dbReference type="EMBL" id="AFME02000347">
    <property type="protein sequence ID" value="EMG08976.1"/>
    <property type="molecule type" value="Genomic_DNA"/>
</dbReference>
<name>M3I0F3_LEPIR</name>